<organism evidence="1 2">
    <name type="scientific">Candidatus Merdivicinus excrementipullorum</name>
    <dbReference type="NCBI Taxonomy" id="2840867"/>
    <lineage>
        <taxon>Bacteria</taxon>
        <taxon>Bacillati</taxon>
        <taxon>Bacillota</taxon>
        <taxon>Clostridia</taxon>
        <taxon>Eubacteriales</taxon>
        <taxon>Oscillospiraceae</taxon>
        <taxon>Oscillospiraceae incertae sedis</taxon>
        <taxon>Candidatus Merdivicinus</taxon>
    </lineage>
</organism>
<evidence type="ECO:0000313" key="2">
    <source>
        <dbReference type="Proteomes" id="UP000824002"/>
    </source>
</evidence>
<reference evidence="1" key="1">
    <citation type="submission" date="2020-10" db="EMBL/GenBank/DDBJ databases">
        <authorList>
            <person name="Gilroy R."/>
        </authorList>
    </citation>
    <scope>NUCLEOTIDE SEQUENCE</scope>
    <source>
        <strain evidence="1">CHK199-13235</strain>
    </source>
</reference>
<evidence type="ECO:0000313" key="1">
    <source>
        <dbReference type="EMBL" id="HIS76147.1"/>
    </source>
</evidence>
<feature type="non-terminal residue" evidence="1">
    <location>
        <position position="1"/>
    </location>
</feature>
<dbReference type="EMBL" id="DVJP01000034">
    <property type="protein sequence ID" value="HIS76147.1"/>
    <property type="molecule type" value="Genomic_DNA"/>
</dbReference>
<dbReference type="Proteomes" id="UP000824002">
    <property type="component" value="Unassembled WGS sequence"/>
</dbReference>
<sequence length="279" mass="32989">YLQYTLDAKTKKLTYRIHDWILKCSGSACPDGSVYTTEGYGFLCLPRNITQRLADAGFTFQESDAWLDLWCHTVWKDRGNAFSMLGPVIQFERRHSVLTLEALGRRWKWEKTKVWRFLRKYQDTFKLHRLPGSYGCLIYNSKYLTGTETFQPSQEDVVRILEKIRIFSENKHFKGTDHERLSKMVADFPWKNEEFLFIRKKVCPYRVPKSRVALFPSIIRAYLSLHCKNCRNCSYDCRGTIYGISSEKLKEIRGPCRLPENHKNTSAKRYLLYRKAKHL</sequence>
<dbReference type="AlphaFoldDB" id="A0A9D1JZW4"/>
<proteinExistence type="predicted"/>
<protein>
    <submittedName>
        <fullName evidence="1">Uncharacterized protein</fullName>
    </submittedName>
</protein>
<accession>A0A9D1JZW4</accession>
<comment type="caution">
    <text evidence="1">The sequence shown here is derived from an EMBL/GenBank/DDBJ whole genome shotgun (WGS) entry which is preliminary data.</text>
</comment>
<name>A0A9D1JZW4_9FIRM</name>
<gene>
    <name evidence="1" type="ORF">IAB51_04960</name>
</gene>
<reference evidence="1" key="2">
    <citation type="journal article" date="2021" name="PeerJ">
        <title>Extensive microbial diversity within the chicken gut microbiome revealed by metagenomics and culture.</title>
        <authorList>
            <person name="Gilroy R."/>
            <person name="Ravi A."/>
            <person name="Getino M."/>
            <person name="Pursley I."/>
            <person name="Horton D.L."/>
            <person name="Alikhan N.F."/>
            <person name="Baker D."/>
            <person name="Gharbi K."/>
            <person name="Hall N."/>
            <person name="Watson M."/>
            <person name="Adriaenssens E.M."/>
            <person name="Foster-Nyarko E."/>
            <person name="Jarju S."/>
            <person name="Secka A."/>
            <person name="Antonio M."/>
            <person name="Oren A."/>
            <person name="Chaudhuri R.R."/>
            <person name="La Ragione R."/>
            <person name="Hildebrand F."/>
            <person name="Pallen M.J."/>
        </authorList>
    </citation>
    <scope>NUCLEOTIDE SEQUENCE</scope>
    <source>
        <strain evidence="1">CHK199-13235</strain>
    </source>
</reference>